<feature type="compositionally biased region" description="Pro residues" evidence="1">
    <location>
        <begin position="194"/>
        <end position="203"/>
    </location>
</feature>
<accession>A0A0L6UQ19</accession>
<dbReference type="VEuPathDB" id="FungiDB:VP01_4698g1"/>
<gene>
    <name evidence="2" type="ORF">VP01_4698g1</name>
</gene>
<dbReference type="EMBL" id="LAVV01009832">
    <property type="protein sequence ID" value="KNZ49920.1"/>
    <property type="molecule type" value="Genomic_DNA"/>
</dbReference>
<protein>
    <submittedName>
        <fullName evidence="2">Uncharacterized protein</fullName>
    </submittedName>
</protein>
<feature type="region of interest" description="Disordered" evidence="1">
    <location>
        <begin position="150"/>
        <end position="203"/>
    </location>
</feature>
<feature type="compositionally biased region" description="Polar residues" evidence="1">
    <location>
        <begin position="160"/>
        <end position="175"/>
    </location>
</feature>
<evidence type="ECO:0000313" key="3">
    <source>
        <dbReference type="Proteomes" id="UP000037035"/>
    </source>
</evidence>
<evidence type="ECO:0000313" key="2">
    <source>
        <dbReference type="EMBL" id="KNZ49920.1"/>
    </source>
</evidence>
<proteinExistence type="predicted"/>
<keyword evidence="3" id="KW-1185">Reference proteome</keyword>
<evidence type="ECO:0000256" key="1">
    <source>
        <dbReference type="SAM" id="MobiDB-lite"/>
    </source>
</evidence>
<name>A0A0L6UQ19_9BASI</name>
<comment type="caution">
    <text evidence="2">The sequence shown here is derived from an EMBL/GenBank/DDBJ whole genome shotgun (WGS) entry which is preliminary data.</text>
</comment>
<reference evidence="2 3" key="1">
    <citation type="submission" date="2015-08" db="EMBL/GenBank/DDBJ databases">
        <title>Next Generation Sequencing and Analysis of the Genome of Puccinia sorghi L Schw, the Causal Agent of Maize Common Rust.</title>
        <authorList>
            <person name="Rochi L."/>
            <person name="Burguener G."/>
            <person name="Darino M."/>
            <person name="Turjanski A."/>
            <person name="Kreff E."/>
            <person name="Dieguez M.J."/>
            <person name="Sacco F."/>
        </authorList>
    </citation>
    <scope>NUCLEOTIDE SEQUENCE [LARGE SCALE GENOMIC DNA]</scope>
    <source>
        <strain evidence="2 3">RO10H11247</strain>
    </source>
</reference>
<sequence>MANFIANSIHVPCVRRGIEYLSSLQMGALPTTKECLQTMKVLQKVFDLTEYTCPFCNQFFEGEEWCHYILNCKAFKKEQWRFINRRQKSLYSPSRRPLKELYPESSKAIRDNDEYPYMETAYGTLPIGYVAISTFLQEIAPQIEKRLYKEAKQSEDDSSLPVSNTGNPIIRTNKSPPMGSTCPYTSTRARPNGMPDPVPLGNG</sequence>
<dbReference type="Proteomes" id="UP000037035">
    <property type="component" value="Unassembled WGS sequence"/>
</dbReference>
<dbReference type="AlphaFoldDB" id="A0A0L6UQ19"/>
<organism evidence="2 3">
    <name type="scientific">Puccinia sorghi</name>
    <dbReference type="NCBI Taxonomy" id="27349"/>
    <lineage>
        <taxon>Eukaryota</taxon>
        <taxon>Fungi</taxon>
        <taxon>Dikarya</taxon>
        <taxon>Basidiomycota</taxon>
        <taxon>Pucciniomycotina</taxon>
        <taxon>Pucciniomycetes</taxon>
        <taxon>Pucciniales</taxon>
        <taxon>Pucciniaceae</taxon>
        <taxon>Puccinia</taxon>
    </lineage>
</organism>